<proteinExistence type="predicted"/>
<gene>
    <name evidence="2" type="ORF">KK137_11725</name>
</gene>
<feature type="transmembrane region" description="Helical" evidence="1">
    <location>
        <begin position="39"/>
        <end position="62"/>
    </location>
</feature>
<evidence type="ECO:0000256" key="1">
    <source>
        <dbReference type="SAM" id="Phobius"/>
    </source>
</evidence>
<feature type="transmembrane region" description="Helical" evidence="1">
    <location>
        <begin position="12"/>
        <end position="33"/>
    </location>
</feature>
<accession>A0ABS5W5N7</accession>
<dbReference type="EMBL" id="JAHFVK010000002">
    <property type="protein sequence ID" value="MBT2135004.1"/>
    <property type="molecule type" value="Genomic_DNA"/>
</dbReference>
<keyword evidence="1" id="KW-0472">Membrane</keyword>
<reference evidence="2 3" key="1">
    <citation type="submission" date="2021-05" db="EMBL/GenBank/DDBJ databases">
        <title>Croceibacterium sp. LX-88 genome sequence.</title>
        <authorList>
            <person name="Luo X."/>
        </authorList>
    </citation>
    <scope>NUCLEOTIDE SEQUENCE [LARGE SCALE GENOMIC DNA]</scope>
    <source>
        <strain evidence="2 3">LX-88</strain>
    </source>
</reference>
<keyword evidence="3" id="KW-1185">Reference proteome</keyword>
<sequence>MSRFTPVRRQYLVRTLVVTAIYAAGIFAAWYLIVKVGVSRPIAFGVALIPGLAMVGMFYNTLSMITATQDEFMRMLAVRQQLIAAGFALAVASVWGCLEMFDLVEHVEAFYIVVLWAIGLFVGQFSNRITHGVWGECP</sequence>
<feature type="transmembrane region" description="Helical" evidence="1">
    <location>
        <begin position="107"/>
        <end position="125"/>
    </location>
</feature>
<protein>
    <submittedName>
        <fullName evidence="2">Uncharacterized protein</fullName>
    </submittedName>
</protein>
<name>A0ABS5W5N7_9SPHN</name>
<dbReference type="Proteomes" id="UP000811255">
    <property type="component" value="Unassembled WGS sequence"/>
</dbReference>
<dbReference type="RefSeq" id="WP_214536600.1">
    <property type="nucleotide sequence ID" value="NZ_JAHFVK010000002.1"/>
</dbReference>
<keyword evidence="1" id="KW-1133">Transmembrane helix</keyword>
<comment type="caution">
    <text evidence="2">The sequence shown here is derived from an EMBL/GenBank/DDBJ whole genome shotgun (WGS) entry which is preliminary data.</text>
</comment>
<evidence type="ECO:0000313" key="3">
    <source>
        <dbReference type="Proteomes" id="UP000811255"/>
    </source>
</evidence>
<evidence type="ECO:0000313" key="2">
    <source>
        <dbReference type="EMBL" id="MBT2135004.1"/>
    </source>
</evidence>
<keyword evidence="1" id="KW-0812">Transmembrane</keyword>
<feature type="transmembrane region" description="Helical" evidence="1">
    <location>
        <begin position="82"/>
        <end position="101"/>
    </location>
</feature>
<organism evidence="2 3">
    <name type="scientific">Croceibacterium selenioxidans</name>
    <dbReference type="NCBI Taxonomy" id="2838833"/>
    <lineage>
        <taxon>Bacteria</taxon>
        <taxon>Pseudomonadati</taxon>
        <taxon>Pseudomonadota</taxon>
        <taxon>Alphaproteobacteria</taxon>
        <taxon>Sphingomonadales</taxon>
        <taxon>Erythrobacteraceae</taxon>
        <taxon>Croceibacterium</taxon>
    </lineage>
</organism>